<proteinExistence type="predicted"/>
<dbReference type="EMBL" id="MU277247">
    <property type="protein sequence ID" value="KAI0057474.1"/>
    <property type="molecule type" value="Genomic_DNA"/>
</dbReference>
<name>A0ACB8SLM6_9AGAM</name>
<reference evidence="1" key="1">
    <citation type="submission" date="2021-03" db="EMBL/GenBank/DDBJ databases">
        <authorList>
            <consortium name="DOE Joint Genome Institute"/>
            <person name="Ahrendt S."/>
            <person name="Looney B.P."/>
            <person name="Miyauchi S."/>
            <person name="Morin E."/>
            <person name="Drula E."/>
            <person name="Courty P.E."/>
            <person name="Chicoki N."/>
            <person name="Fauchery L."/>
            <person name="Kohler A."/>
            <person name="Kuo A."/>
            <person name="Labutti K."/>
            <person name="Pangilinan J."/>
            <person name="Lipzen A."/>
            <person name="Riley R."/>
            <person name="Andreopoulos W."/>
            <person name="He G."/>
            <person name="Johnson J."/>
            <person name="Barry K.W."/>
            <person name="Grigoriev I.V."/>
            <person name="Nagy L."/>
            <person name="Hibbett D."/>
            <person name="Henrissat B."/>
            <person name="Matheny P.B."/>
            <person name="Labbe J."/>
            <person name="Martin F."/>
        </authorList>
    </citation>
    <scope>NUCLEOTIDE SEQUENCE</scope>
    <source>
        <strain evidence="1">HHB10654</strain>
    </source>
</reference>
<gene>
    <name evidence="1" type="ORF">BV25DRAFT_1431694</name>
</gene>
<keyword evidence="2" id="KW-1185">Reference proteome</keyword>
<accession>A0ACB8SLM6</accession>
<reference evidence="1" key="2">
    <citation type="journal article" date="2022" name="New Phytol.">
        <title>Evolutionary transition to the ectomycorrhizal habit in the genomes of a hyperdiverse lineage of mushroom-forming fungi.</title>
        <authorList>
            <person name="Looney B."/>
            <person name="Miyauchi S."/>
            <person name="Morin E."/>
            <person name="Drula E."/>
            <person name="Courty P.E."/>
            <person name="Kohler A."/>
            <person name="Kuo A."/>
            <person name="LaButti K."/>
            <person name="Pangilinan J."/>
            <person name="Lipzen A."/>
            <person name="Riley R."/>
            <person name="Andreopoulos W."/>
            <person name="He G."/>
            <person name="Johnson J."/>
            <person name="Nolan M."/>
            <person name="Tritt A."/>
            <person name="Barry K.W."/>
            <person name="Grigoriev I.V."/>
            <person name="Nagy L.G."/>
            <person name="Hibbett D."/>
            <person name="Henrissat B."/>
            <person name="Matheny P.B."/>
            <person name="Labbe J."/>
            <person name="Martin F.M."/>
        </authorList>
    </citation>
    <scope>NUCLEOTIDE SEQUENCE</scope>
    <source>
        <strain evidence="1">HHB10654</strain>
    </source>
</reference>
<organism evidence="1 2">
    <name type="scientific">Artomyces pyxidatus</name>
    <dbReference type="NCBI Taxonomy" id="48021"/>
    <lineage>
        <taxon>Eukaryota</taxon>
        <taxon>Fungi</taxon>
        <taxon>Dikarya</taxon>
        <taxon>Basidiomycota</taxon>
        <taxon>Agaricomycotina</taxon>
        <taxon>Agaricomycetes</taxon>
        <taxon>Russulales</taxon>
        <taxon>Auriscalpiaceae</taxon>
        <taxon>Artomyces</taxon>
    </lineage>
</organism>
<protein>
    <submittedName>
        <fullName evidence="1">Uncharacterized protein</fullName>
    </submittedName>
</protein>
<dbReference type="Proteomes" id="UP000814140">
    <property type="component" value="Unassembled WGS sequence"/>
</dbReference>
<comment type="caution">
    <text evidence="1">The sequence shown here is derived from an EMBL/GenBank/DDBJ whole genome shotgun (WGS) entry which is preliminary data.</text>
</comment>
<evidence type="ECO:0000313" key="1">
    <source>
        <dbReference type="EMBL" id="KAI0057474.1"/>
    </source>
</evidence>
<sequence length="124" mass="14475">MHWRSRLLKSSTGCVDNLRRKPWQWAANIQLDSGGLPYCGIHLCWMAIVCIRLRSQWPKSWNGATDLAAVKLRQLARRPITRSRKPWVSKVKVGFREHENAIEMLYGDVHGLANFNRSNESRRY</sequence>
<evidence type="ECO:0000313" key="2">
    <source>
        <dbReference type="Proteomes" id="UP000814140"/>
    </source>
</evidence>